<sequence length="63" mass="7262">MENKHQDFGEKVKDVLNKMTGKDEKDNYNNHEHDDPLLKNQLHEAKTKGLVRDDSGISKNNSI</sequence>
<feature type="region of interest" description="Disordered" evidence="1">
    <location>
        <begin position="17"/>
        <end position="63"/>
    </location>
</feature>
<name>A0A0B5AIN0_9BACL</name>
<dbReference type="STRING" id="1508404.JMA_05990"/>
<dbReference type="HOGENOM" id="CLU_2879873_0_0_9"/>
<proteinExistence type="predicted"/>
<reference evidence="2 3" key="1">
    <citation type="submission" date="2014-08" db="EMBL/GenBank/DDBJ databases">
        <title>Complete genome of a marine bacteria Jeotgalibacillus malaysiensis.</title>
        <authorList>
            <person name="Yaakop A.S."/>
            <person name="Chan K.-G."/>
            <person name="Goh K.M."/>
        </authorList>
    </citation>
    <scope>NUCLEOTIDE SEQUENCE [LARGE SCALE GENOMIC DNA]</scope>
    <source>
        <strain evidence="2 3">D5</strain>
    </source>
</reference>
<dbReference type="AlphaFoldDB" id="A0A0B5AIN0"/>
<keyword evidence="3" id="KW-1185">Reference proteome</keyword>
<feature type="compositionally biased region" description="Basic and acidic residues" evidence="1">
    <location>
        <begin position="17"/>
        <end position="56"/>
    </location>
</feature>
<protein>
    <submittedName>
        <fullName evidence="2">Uncharacterized protein</fullName>
    </submittedName>
</protein>
<evidence type="ECO:0000256" key="1">
    <source>
        <dbReference type="SAM" id="MobiDB-lite"/>
    </source>
</evidence>
<evidence type="ECO:0000313" key="2">
    <source>
        <dbReference type="EMBL" id="AJD89916.1"/>
    </source>
</evidence>
<dbReference type="KEGG" id="jeo:JMA_05990"/>
<dbReference type="OrthoDB" id="2454181at2"/>
<dbReference type="Proteomes" id="UP000031449">
    <property type="component" value="Chromosome"/>
</dbReference>
<gene>
    <name evidence="2" type="ORF">JMA_05990</name>
</gene>
<dbReference type="EMBL" id="CP009416">
    <property type="protein sequence ID" value="AJD89916.1"/>
    <property type="molecule type" value="Genomic_DNA"/>
</dbReference>
<dbReference type="BioCyc" id="JESP1508404:G14D9-9816-MONOMER"/>
<accession>A0A0B5AIN0</accession>
<evidence type="ECO:0000313" key="3">
    <source>
        <dbReference type="Proteomes" id="UP000031449"/>
    </source>
</evidence>
<organism evidence="2 3">
    <name type="scientific">Jeotgalibacillus malaysiensis</name>
    <dbReference type="NCBI Taxonomy" id="1508404"/>
    <lineage>
        <taxon>Bacteria</taxon>
        <taxon>Bacillati</taxon>
        <taxon>Bacillota</taxon>
        <taxon>Bacilli</taxon>
        <taxon>Bacillales</taxon>
        <taxon>Caryophanaceae</taxon>
        <taxon>Jeotgalibacillus</taxon>
    </lineage>
</organism>